<evidence type="ECO:0000313" key="2">
    <source>
        <dbReference type="EMBL" id="KRM56271.1"/>
    </source>
</evidence>
<dbReference type="STRING" id="1291052.FC18_GL000105"/>
<dbReference type="SUPFAM" id="SSF51726">
    <property type="entry name" value="UROD/MetE-like"/>
    <property type="match status" value="1"/>
</dbReference>
<organism evidence="2 3">
    <name type="scientific">Lacticaseibacillus sharpeae JCM 1186 = DSM 20505</name>
    <dbReference type="NCBI Taxonomy" id="1291052"/>
    <lineage>
        <taxon>Bacteria</taxon>
        <taxon>Bacillati</taxon>
        <taxon>Bacillota</taxon>
        <taxon>Bacilli</taxon>
        <taxon>Lactobacillales</taxon>
        <taxon>Lactobacillaceae</taxon>
        <taxon>Lacticaseibacillus</taxon>
    </lineage>
</organism>
<dbReference type="NCBIfam" id="NF005085">
    <property type="entry name" value="PRK06520.1"/>
    <property type="match status" value="1"/>
</dbReference>
<dbReference type="CDD" id="cd03311">
    <property type="entry name" value="CIMS_C_terminal_like"/>
    <property type="match status" value="1"/>
</dbReference>
<proteinExistence type="predicted"/>
<feature type="domain" description="Cobalamin-independent methionine synthase MetE C-terminal/archaeal" evidence="1">
    <location>
        <begin position="165"/>
        <end position="349"/>
    </location>
</feature>
<gene>
    <name evidence="2" type="ORF">FC18_GL000105</name>
</gene>
<dbReference type="GO" id="GO:0008270">
    <property type="term" value="F:zinc ion binding"/>
    <property type="evidence" value="ECO:0007669"/>
    <property type="project" value="InterPro"/>
</dbReference>
<dbReference type="Pfam" id="PF01717">
    <property type="entry name" value="Meth_synt_2"/>
    <property type="match status" value="1"/>
</dbReference>
<dbReference type="EMBL" id="AYYO01000006">
    <property type="protein sequence ID" value="KRM56271.1"/>
    <property type="molecule type" value="Genomic_DNA"/>
</dbReference>
<reference evidence="2 3" key="1">
    <citation type="journal article" date="2015" name="Genome Announc.">
        <title>Expanding the biotechnology potential of lactobacilli through comparative genomics of 213 strains and associated genera.</title>
        <authorList>
            <person name="Sun Z."/>
            <person name="Harris H.M."/>
            <person name="McCann A."/>
            <person name="Guo C."/>
            <person name="Argimon S."/>
            <person name="Zhang W."/>
            <person name="Yang X."/>
            <person name="Jeffery I.B."/>
            <person name="Cooney J.C."/>
            <person name="Kagawa T.F."/>
            <person name="Liu W."/>
            <person name="Song Y."/>
            <person name="Salvetti E."/>
            <person name="Wrobel A."/>
            <person name="Rasinkangas P."/>
            <person name="Parkhill J."/>
            <person name="Rea M.C."/>
            <person name="O'Sullivan O."/>
            <person name="Ritari J."/>
            <person name="Douillard F.P."/>
            <person name="Paul Ross R."/>
            <person name="Yang R."/>
            <person name="Briner A.E."/>
            <person name="Felis G.E."/>
            <person name="de Vos W.M."/>
            <person name="Barrangou R."/>
            <person name="Klaenhammer T.R."/>
            <person name="Caufield P.W."/>
            <person name="Cui Y."/>
            <person name="Zhang H."/>
            <person name="O'Toole P.W."/>
        </authorList>
    </citation>
    <scope>NUCLEOTIDE SEQUENCE [LARGE SCALE GENOMIC DNA]</scope>
    <source>
        <strain evidence="2 3">DSM 20505</strain>
    </source>
</reference>
<dbReference type="Gene3D" id="3.20.20.210">
    <property type="match status" value="1"/>
</dbReference>
<sequence length="380" mass="42574">MSTHNTPFRYDTVGSFLRPEFLKQARSDFAAGKIDRAALTTVEDDAIKTLIFKQVAAGYKSVSDGEFRRSYWHLDFFWGLNGAEHAQGGGGGEQFHAWLTKPDSVQLVGKLDGHNHPFVEHFKFMAKHVPAGVVVKQTIPAPAQLLFELDRPNNQRTVNRYYDTRPEFLDDIVAAYRLVISDLYRAGLRNLQLDDCTWGTLAGALDTSVTSFRLTPAQLQATASEYSALNNRVTDGWPADLIINTHVCRGNFHSDWAGKGAYDPIARPLFTDSNYHAFYLEYDTERAGGFEPLTQVPDDKYVVLGLITSKFPQLEDRQHIIDRIHEAAQYHPLDKLCLSPQCGFASTEEGNILNESEQFAKLALVKSIAEEVWGPEGTTD</sequence>
<dbReference type="Proteomes" id="UP000051679">
    <property type="component" value="Unassembled WGS sequence"/>
</dbReference>
<evidence type="ECO:0000259" key="1">
    <source>
        <dbReference type="Pfam" id="PF01717"/>
    </source>
</evidence>
<dbReference type="PANTHER" id="PTHR43844:SF1">
    <property type="entry name" value="METHIONINE SYNTHASE"/>
    <property type="match status" value="1"/>
</dbReference>
<dbReference type="RefSeq" id="WP_054678889.1">
    <property type="nucleotide sequence ID" value="NZ_AYYO01000006.1"/>
</dbReference>
<dbReference type="AlphaFoldDB" id="A0A0R1ZNY2"/>
<dbReference type="PANTHER" id="PTHR43844">
    <property type="entry name" value="METHIONINE SYNTHASE"/>
    <property type="match status" value="1"/>
</dbReference>
<accession>A0A0R1ZNY2</accession>
<dbReference type="PATRIC" id="fig|1291052.5.peg.106"/>
<dbReference type="OrthoDB" id="6430685at2"/>
<protein>
    <submittedName>
        <fullName evidence="2">Methionine synthase, vitamin-B12 independent</fullName>
    </submittedName>
</protein>
<dbReference type="InterPro" id="IPR002629">
    <property type="entry name" value="Met_Synth_C/arc"/>
</dbReference>
<keyword evidence="3" id="KW-1185">Reference proteome</keyword>
<dbReference type="GO" id="GO:0009086">
    <property type="term" value="P:methionine biosynthetic process"/>
    <property type="evidence" value="ECO:0007669"/>
    <property type="project" value="InterPro"/>
</dbReference>
<name>A0A0R1ZNY2_9LACO</name>
<dbReference type="InterPro" id="IPR038071">
    <property type="entry name" value="UROD/MetE-like_sf"/>
</dbReference>
<dbReference type="GO" id="GO:0003871">
    <property type="term" value="F:5-methyltetrahydropteroyltriglutamate-homocysteine S-methyltransferase activity"/>
    <property type="evidence" value="ECO:0007669"/>
    <property type="project" value="InterPro"/>
</dbReference>
<evidence type="ECO:0000313" key="3">
    <source>
        <dbReference type="Proteomes" id="UP000051679"/>
    </source>
</evidence>
<comment type="caution">
    <text evidence="2">The sequence shown here is derived from an EMBL/GenBank/DDBJ whole genome shotgun (WGS) entry which is preliminary data.</text>
</comment>